<keyword evidence="9" id="KW-0066">ATP synthesis</keyword>
<evidence type="ECO:0000256" key="9">
    <source>
        <dbReference type="ARBA" id="ARBA00023310"/>
    </source>
</evidence>
<evidence type="ECO:0000256" key="5">
    <source>
        <dbReference type="ARBA" id="ARBA00022781"/>
    </source>
</evidence>
<dbReference type="SUPFAM" id="SSF52943">
    <property type="entry name" value="ATP synthase (F1-ATPase), gamma subunit"/>
    <property type="match status" value="1"/>
</dbReference>
<evidence type="ECO:0000256" key="3">
    <source>
        <dbReference type="ARBA" id="ARBA00007681"/>
    </source>
</evidence>
<accession>D3DHW4</accession>
<comment type="similarity">
    <text evidence="3">Belongs to the ATPase gamma chain family.</text>
</comment>
<dbReference type="eggNOG" id="COG0224">
    <property type="taxonomic scope" value="Bacteria"/>
</dbReference>
<dbReference type="Gene3D" id="3.40.1380.10">
    <property type="match status" value="1"/>
</dbReference>
<comment type="function">
    <text evidence="1">Produces ATP from ADP in the presence of a proton gradient across the membrane. The gamma chain is believed to be important in regulating ATPase activity and the flow of protons through the CF(0) complex.</text>
</comment>
<organism evidence="10 11">
    <name type="scientific">Hydrogenobacter thermophilus (strain DSM 6534 / IAM 12695 / TK-6)</name>
    <dbReference type="NCBI Taxonomy" id="608538"/>
    <lineage>
        <taxon>Bacteria</taxon>
        <taxon>Pseudomonadati</taxon>
        <taxon>Aquificota</taxon>
        <taxon>Aquificia</taxon>
        <taxon>Aquificales</taxon>
        <taxon>Aquificaceae</taxon>
        <taxon>Hydrogenobacter</taxon>
    </lineage>
</organism>
<evidence type="ECO:0000313" key="11">
    <source>
        <dbReference type="Proteomes" id="UP000002574"/>
    </source>
</evidence>
<keyword evidence="5" id="KW-0375">Hydrogen ion transport</keyword>
<evidence type="ECO:0000256" key="7">
    <source>
        <dbReference type="ARBA" id="ARBA00023136"/>
    </source>
</evidence>
<sequence>MRLKDIDNKINHLYSVKKYINAMNLISINRYRRYYAQLSAQHRYFLRLREVLEMLIYLHRGDLFLKRKEKSLCLILLSTDRGFVGRFNEVLIRTVSDFLKHPPLEVKKVVIVGRRGAQQFKNMEKTETYTGVFGKDIDWGKAQEIFYSIVRDYMAGHYDAVYVALNRPILRQAMREEKAEREVKKEEAQVGEIFYELFKRATPTLPVAVGTVASYKPQIVKFIPPALEGSYSEKSIMNFEGDEEFILMELLRLYLYFLLRQIFLEHFSAELSARFIKTREIIRAIDKKVSQLSFERNKLRQERINNELLDLINIYISMKERLFKDMQDESYTLEVSKDFTEEAVDMILGRLGRRFHFKKVIRRDMSGWRVLSRSSMYDLTLESFLTRLLRSLPYSNLWV</sequence>
<name>D3DHW4_HYDTT</name>
<dbReference type="GO" id="GO:0046933">
    <property type="term" value="F:proton-transporting ATP synthase activity, rotational mechanism"/>
    <property type="evidence" value="ECO:0007669"/>
    <property type="project" value="InterPro"/>
</dbReference>
<keyword evidence="4" id="KW-0813">Transport</keyword>
<proteinExistence type="inferred from homology"/>
<dbReference type="Proteomes" id="UP000002574">
    <property type="component" value="Chromosome"/>
</dbReference>
<evidence type="ECO:0000256" key="4">
    <source>
        <dbReference type="ARBA" id="ARBA00022448"/>
    </source>
</evidence>
<dbReference type="Gene3D" id="1.10.287.80">
    <property type="entry name" value="ATP synthase, gamma subunit, helix hairpin domain"/>
    <property type="match status" value="1"/>
</dbReference>
<keyword evidence="6" id="KW-0406">Ion transport</keyword>
<keyword evidence="8" id="KW-0139">CF(1)</keyword>
<keyword evidence="11" id="KW-1185">Reference proteome</keyword>
<dbReference type="RefSeq" id="WP_012963596.1">
    <property type="nucleotide sequence ID" value="NC_013799.1"/>
</dbReference>
<gene>
    <name evidence="10" type="primary">atpG2</name>
    <name evidence="10" type="ordered locus">HTH_0957</name>
</gene>
<dbReference type="InterPro" id="IPR035968">
    <property type="entry name" value="ATP_synth_F1_ATPase_gsu"/>
</dbReference>
<dbReference type="KEGG" id="hth:HTH_0957"/>
<dbReference type="AlphaFoldDB" id="D3DHW4"/>
<evidence type="ECO:0000256" key="8">
    <source>
        <dbReference type="ARBA" id="ARBA00023196"/>
    </source>
</evidence>
<protein>
    <submittedName>
        <fullName evidence="10">ATP synthase F1 gamma subunit</fullName>
    </submittedName>
</protein>
<dbReference type="InterPro" id="IPR000131">
    <property type="entry name" value="ATP_synth_F1_gsu"/>
</dbReference>
<evidence type="ECO:0000256" key="6">
    <source>
        <dbReference type="ARBA" id="ARBA00023065"/>
    </source>
</evidence>
<dbReference type="Pfam" id="PF00231">
    <property type="entry name" value="ATP-synt"/>
    <property type="match status" value="1"/>
</dbReference>
<evidence type="ECO:0000256" key="2">
    <source>
        <dbReference type="ARBA" id="ARBA00004170"/>
    </source>
</evidence>
<evidence type="ECO:0000313" key="10">
    <source>
        <dbReference type="EMBL" id="BAI69416.1"/>
    </source>
</evidence>
<dbReference type="KEGG" id="hte:Hydth_0953"/>
<comment type="subcellular location">
    <subcellularLocation>
        <location evidence="2">Membrane</location>
        <topology evidence="2">Peripheral membrane protein</topology>
    </subcellularLocation>
</comment>
<dbReference type="STRING" id="608538.HTH_0957"/>
<dbReference type="OrthoDB" id="15296at2"/>
<evidence type="ECO:0000256" key="1">
    <source>
        <dbReference type="ARBA" id="ARBA00003456"/>
    </source>
</evidence>
<reference evidence="10 11" key="1">
    <citation type="journal article" date="2010" name="J. Bacteriol.">
        <title>Complete genome sequence of the thermophilic, obligately chemolithoautotrophic hydrogen-oxidizing bacterium Hydrogenobacter thermophilus TK-6.</title>
        <authorList>
            <person name="Arai H."/>
            <person name="Kanbe H."/>
            <person name="Ishii M."/>
            <person name="Igarashi Y."/>
        </authorList>
    </citation>
    <scope>NUCLEOTIDE SEQUENCE [LARGE SCALE GENOMIC DNA]</scope>
    <source>
        <strain evidence="11">DSM 6534 / IAM 12695 / TK-6 [Tokyo]</strain>
    </source>
</reference>
<dbReference type="EMBL" id="AP011112">
    <property type="protein sequence ID" value="BAI69416.1"/>
    <property type="molecule type" value="Genomic_DNA"/>
</dbReference>
<keyword evidence="7" id="KW-0472">Membrane</keyword>
<dbReference type="GO" id="GO:0045259">
    <property type="term" value="C:proton-transporting ATP synthase complex"/>
    <property type="evidence" value="ECO:0007669"/>
    <property type="project" value="UniProtKB-KW"/>
</dbReference>